<keyword evidence="4" id="KW-0493">Microtubule</keyword>
<feature type="coiled-coil region" evidence="14">
    <location>
        <begin position="3172"/>
        <end position="3199"/>
    </location>
</feature>
<protein>
    <recommendedName>
        <fullName evidence="16">AAA+ ATPase domain-containing protein</fullName>
    </recommendedName>
</protein>
<gene>
    <name evidence="17" type="ORF">PSON_ATCC_30995.1.T0090385</name>
</gene>
<keyword evidence="5" id="KW-0677">Repeat</keyword>
<dbReference type="Pfam" id="PF12780">
    <property type="entry name" value="AAA_8"/>
    <property type="match status" value="1"/>
</dbReference>
<evidence type="ECO:0000256" key="13">
    <source>
        <dbReference type="ARBA" id="ARBA00023273"/>
    </source>
</evidence>
<dbReference type="FunFam" id="1.20.58.1120:FF:000001">
    <property type="entry name" value="dynein heavy chain 2, axonemal"/>
    <property type="match status" value="1"/>
</dbReference>
<keyword evidence="7" id="KW-0067">ATP-binding</keyword>
<organism evidence="17 18">
    <name type="scientific">Paramecium sonneborni</name>
    <dbReference type="NCBI Taxonomy" id="65129"/>
    <lineage>
        <taxon>Eukaryota</taxon>
        <taxon>Sar</taxon>
        <taxon>Alveolata</taxon>
        <taxon>Ciliophora</taxon>
        <taxon>Intramacronucleata</taxon>
        <taxon>Oligohymenophorea</taxon>
        <taxon>Peniculida</taxon>
        <taxon>Parameciidae</taxon>
        <taxon>Paramecium</taxon>
    </lineage>
</organism>
<dbReference type="InterPro" id="IPR035706">
    <property type="entry name" value="AAA_9"/>
</dbReference>
<dbReference type="FunFam" id="3.40.50.300:FF:001145">
    <property type="entry name" value="Putative dynein heavy chain"/>
    <property type="match status" value="1"/>
</dbReference>
<evidence type="ECO:0000256" key="7">
    <source>
        <dbReference type="ARBA" id="ARBA00022840"/>
    </source>
</evidence>
<evidence type="ECO:0000256" key="6">
    <source>
        <dbReference type="ARBA" id="ARBA00022741"/>
    </source>
</evidence>
<dbReference type="PANTHER" id="PTHR22878">
    <property type="entry name" value="DYNEIN HEAVY CHAIN 6, AXONEMAL-LIKE-RELATED"/>
    <property type="match status" value="1"/>
</dbReference>
<evidence type="ECO:0000256" key="5">
    <source>
        <dbReference type="ARBA" id="ARBA00022737"/>
    </source>
</evidence>
<dbReference type="FunFam" id="3.20.180.20:FF:000003">
    <property type="entry name" value="Dynein heavy chain 12, axonemal"/>
    <property type="match status" value="1"/>
</dbReference>
<feature type="region of interest" description="Disordered" evidence="15">
    <location>
        <begin position="62"/>
        <end position="91"/>
    </location>
</feature>
<keyword evidence="10" id="KW-0969">Cilium</keyword>
<dbReference type="Proteomes" id="UP000692954">
    <property type="component" value="Unassembled WGS sequence"/>
</dbReference>
<name>A0A8S1KLQ0_9CILI</name>
<keyword evidence="11" id="KW-0505">Motor protein</keyword>
<evidence type="ECO:0000259" key="16">
    <source>
        <dbReference type="SMART" id="SM00382"/>
    </source>
</evidence>
<keyword evidence="8" id="KW-0243">Dynein</keyword>
<feature type="coiled-coil region" evidence="14">
    <location>
        <begin position="876"/>
        <end position="903"/>
    </location>
</feature>
<dbReference type="InterPro" id="IPR024317">
    <property type="entry name" value="Dynein_heavy_chain_D4_dom"/>
</dbReference>
<feature type="domain" description="AAA+ ATPase" evidence="16">
    <location>
        <begin position="2048"/>
        <end position="2197"/>
    </location>
</feature>
<dbReference type="FunFam" id="3.40.50.300:FF:002141">
    <property type="entry name" value="Dynein heavy chain"/>
    <property type="match status" value="1"/>
</dbReference>
<dbReference type="InterPro" id="IPR035699">
    <property type="entry name" value="AAA_6"/>
</dbReference>
<accession>A0A8S1KLQ0</accession>
<evidence type="ECO:0000256" key="15">
    <source>
        <dbReference type="SAM" id="MobiDB-lite"/>
    </source>
</evidence>
<keyword evidence="13" id="KW-0966">Cell projection</keyword>
<reference evidence="17" key="1">
    <citation type="submission" date="2021-01" db="EMBL/GenBank/DDBJ databases">
        <authorList>
            <consortium name="Genoscope - CEA"/>
            <person name="William W."/>
        </authorList>
    </citation>
    <scope>NUCLEOTIDE SEQUENCE</scope>
</reference>
<dbReference type="InterPro" id="IPR025662">
    <property type="entry name" value="Sigma_54_int_dom_ATP-bd_1"/>
</dbReference>
<dbReference type="Pfam" id="PF12774">
    <property type="entry name" value="AAA_6"/>
    <property type="match status" value="1"/>
</dbReference>
<dbReference type="InterPro" id="IPR013602">
    <property type="entry name" value="Dynein_heavy_linker"/>
</dbReference>
<dbReference type="InterPro" id="IPR004273">
    <property type="entry name" value="Dynein_heavy_D6_P-loop"/>
</dbReference>
<proteinExistence type="inferred from homology"/>
<dbReference type="GO" id="GO:0007018">
    <property type="term" value="P:microtubule-based movement"/>
    <property type="evidence" value="ECO:0007669"/>
    <property type="project" value="InterPro"/>
</dbReference>
<dbReference type="PANTHER" id="PTHR22878:SF68">
    <property type="entry name" value="DYNEIN HEAVY CHAIN 6, AXONEMAL-LIKE"/>
    <property type="match status" value="1"/>
</dbReference>
<evidence type="ECO:0000256" key="10">
    <source>
        <dbReference type="ARBA" id="ARBA00023069"/>
    </source>
</evidence>
<dbReference type="GO" id="GO:0005930">
    <property type="term" value="C:axoneme"/>
    <property type="evidence" value="ECO:0007669"/>
    <property type="project" value="UniProtKB-SubCell"/>
</dbReference>
<evidence type="ECO:0000256" key="12">
    <source>
        <dbReference type="ARBA" id="ARBA00023212"/>
    </source>
</evidence>
<keyword evidence="18" id="KW-1185">Reference proteome</keyword>
<dbReference type="Pfam" id="PF12775">
    <property type="entry name" value="AAA_7"/>
    <property type="match status" value="1"/>
</dbReference>
<dbReference type="EMBL" id="CAJJDN010000009">
    <property type="protein sequence ID" value="CAD8055717.1"/>
    <property type="molecule type" value="Genomic_DNA"/>
</dbReference>
<dbReference type="InterPro" id="IPR041228">
    <property type="entry name" value="Dynein_C"/>
</dbReference>
<dbReference type="FunFam" id="1.10.8.710:FF:000004">
    <property type="entry name" value="Dynein axonemal heavy chain 6"/>
    <property type="match status" value="1"/>
</dbReference>
<dbReference type="FunFam" id="1.20.140.100:FF:000004">
    <property type="entry name" value="Dynein axonemal heavy chain 6"/>
    <property type="match status" value="1"/>
</dbReference>
<dbReference type="PROSITE" id="PS00675">
    <property type="entry name" value="SIGMA54_INTERACT_1"/>
    <property type="match status" value="1"/>
</dbReference>
<dbReference type="Pfam" id="PF17852">
    <property type="entry name" value="Dynein_AAA_lid"/>
    <property type="match status" value="1"/>
</dbReference>
<dbReference type="FunFam" id="1.10.8.1220:FF:000001">
    <property type="entry name" value="Dynein axonemal heavy chain 5"/>
    <property type="match status" value="1"/>
</dbReference>
<dbReference type="GO" id="GO:0051959">
    <property type="term" value="F:dynein light intermediate chain binding"/>
    <property type="evidence" value="ECO:0007669"/>
    <property type="project" value="InterPro"/>
</dbReference>
<dbReference type="InterPro" id="IPR026983">
    <property type="entry name" value="DHC"/>
</dbReference>
<evidence type="ECO:0000313" key="17">
    <source>
        <dbReference type="EMBL" id="CAD8055717.1"/>
    </source>
</evidence>
<dbReference type="Pfam" id="PF12777">
    <property type="entry name" value="MT"/>
    <property type="match status" value="1"/>
</dbReference>
<dbReference type="GO" id="GO:0005524">
    <property type="term" value="F:ATP binding"/>
    <property type="evidence" value="ECO:0007669"/>
    <property type="project" value="UniProtKB-KW"/>
</dbReference>
<keyword evidence="6" id="KW-0547">Nucleotide-binding</keyword>
<comment type="caution">
    <text evidence="17">The sequence shown here is derived from an EMBL/GenBank/DDBJ whole genome shotgun (WGS) entry which is preliminary data.</text>
</comment>
<evidence type="ECO:0000256" key="8">
    <source>
        <dbReference type="ARBA" id="ARBA00023017"/>
    </source>
</evidence>
<dbReference type="FunFam" id="1.10.8.720:FF:000001">
    <property type="entry name" value="dynein heavy chain 7, axonemal"/>
    <property type="match status" value="1"/>
</dbReference>
<comment type="similarity">
    <text evidence="2">Belongs to the dynein heavy chain family.</text>
</comment>
<dbReference type="FunFam" id="3.40.50.300:FF:000362">
    <property type="entry name" value="Dynein, axonemal, heavy chain 6"/>
    <property type="match status" value="1"/>
</dbReference>
<dbReference type="Pfam" id="PF18198">
    <property type="entry name" value="AAA_lid_11"/>
    <property type="match status" value="1"/>
</dbReference>
<dbReference type="InterPro" id="IPR024743">
    <property type="entry name" value="Dynein_HC_stalk"/>
</dbReference>
<keyword evidence="12" id="KW-0206">Cytoskeleton</keyword>
<comment type="subcellular location">
    <subcellularLocation>
        <location evidence="1">Cytoplasm</location>
        <location evidence="1">Cytoskeleton</location>
        <location evidence="1">Cilium axoneme</location>
    </subcellularLocation>
</comment>
<evidence type="ECO:0000313" key="18">
    <source>
        <dbReference type="Proteomes" id="UP000692954"/>
    </source>
</evidence>
<dbReference type="Pfam" id="PF08393">
    <property type="entry name" value="DHC_N2"/>
    <property type="match status" value="1"/>
</dbReference>
<dbReference type="InterPro" id="IPR054354">
    <property type="entry name" value="DYNC2H1-like_lid"/>
</dbReference>
<dbReference type="GO" id="GO:0005874">
    <property type="term" value="C:microtubule"/>
    <property type="evidence" value="ECO:0007669"/>
    <property type="project" value="UniProtKB-KW"/>
</dbReference>
<evidence type="ECO:0000256" key="3">
    <source>
        <dbReference type="ARBA" id="ARBA00022490"/>
    </source>
</evidence>
<evidence type="ECO:0000256" key="9">
    <source>
        <dbReference type="ARBA" id="ARBA00023054"/>
    </source>
</evidence>
<dbReference type="GO" id="GO:0045505">
    <property type="term" value="F:dynein intermediate chain binding"/>
    <property type="evidence" value="ECO:0007669"/>
    <property type="project" value="InterPro"/>
</dbReference>
<dbReference type="GO" id="GO:0008569">
    <property type="term" value="F:minus-end-directed microtubule motor activity"/>
    <property type="evidence" value="ECO:0007669"/>
    <property type="project" value="InterPro"/>
</dbReference>
<evidence type="ECO:0000256" key="4">
    <source>
        <dbReference type="ARBA" id="ARBA00022701"/>
    </source>
</evidence>
<dbReference type="Pfam" id="PF03028">
    <property type="entry name" value="Dynein_heavy"/>
    <property type="match status" value="1"/>
</dbReference>
<keyword evidence="9 14" id="KW-0175">Coiled coil</keyword>
<dbReference type="FunFam" id="3.40.50.300:FF:000044">
    <property type="entry name" value="Dynein heavy chain 5, axonemal"/>
    <property type="match status" value="1"/>
</dbReference>
<dbReference type="Pfam" id="PF12781">
    <property type="entry name" value="AAA_9"/>
    <property type="match status" value="1"/>
</dbReference>
<dbReference type="InterPro" id="IPR041466">
    <property type="entry name" value="Dynein_AAA5_ext"/>
</dbReference>
<dbReference type="Pfam" id="PF18199">
    <property type="entry name" value="Dynein_C"/>
    <property type="match status" value="1"/>
</dbReference>
<dbReference type="InterPro" id="IPR003593">
    <property type="entry name" value="AAA+_ATPase"/>
</dbReference>
<feature type="region of interest" description="Disordered" evidence="15">
    <location>
        <begin position="383"/>
        <end position="409"/>
    </location>
</feature>
<feature type="coiled-coil region" evidence="14">
    <location>
        <begin position="2859"/>
        <end position="2949"/>
    </location>
</feature>
<dbReference type="FunFam" id="3.10.490.20:FF:000009">
    <property type="entry name" value="Dynein heavy chain 4"/>
    <property type="match status" value="1"/>
</dbReference>
<evidence type="ECO:0000256" key="14">
    <source>
        <dbReference type="SAM" id="Coils"/>
    </source>
</evidence>
<dbReference type="FunFam" id="1.10.287.2620:FF:000001">
    <property type="entry name" value="Cytoplasmic dynein heavy chain 1"/>
    <property type="match status" value="1"/>
</dbReference>
<dbReference type="FunFam" id="1.20.920.30:FF:000002">
    <property type="entry name" value="Dynein axonemal heavy chain 3"/>
    <property type="match status" value="1"/>
</dbReference>
<evidence type="ECO:0000256" key="11">
    <source>
        <dbReference type="ARBA" id="ARBA00023175"/>
    </source>
</evidence>
<dbReference type="FunFam" id="1.20.920.20:FF:000001">
    <property type="entry name" value="dynein heavy chain 2, axonemal"/>
    <property type="match status" value="1"/>
</dbReference>
<feature type="compositionally biased region" description="Acidic residues" evidence="15">
    <location>
        <begin position="77"/>
        <end position="88"/>
    </location>
</feature>
<dbReference type="InterPro" id="IPR041658">
    <property type="entry name" value="AAA_lid_11"/>
</dbReference>
<sequence length="4061" mass="469117">MNFRQDQIDYKDLVKRREEKRLVIGKKKNQFATNSLSNNEEVYKQLYRFDPERELQEYSLAKNEEQPIQQAGPIEQSQEEPIEEEEQAQPDNVTYTGMVKGLFKEKVQVSKIQKANYIDATVFHQYQKLIQTGEDAIKFFAKYGNTTPIKFINCVSKAGFIELQCEAYNKKDKLRRQNNTDVAELELPMEFNKSKEPFRPYDLIVVKTRENQKEQTLREYYTISAHGIVHVYTDKGKKRMQGDSSTEVISLSDWMHESTMFNIITNIQFFKNYAITKIFNIWKSNVRYNLFSKTRKRLIHESFVAKPAFAQHLMDINQMMYELQLQKTLSNSIQQANKTWEADDFFKGDQKKARSDASKHYDSVIDKVLQKLDTVCKEVIDRTNQNNQQENEEARFGQQVKQKPMNEERKEKEENALLLQLAEKDKGRLHLFIKLVDYMTVETLVSINQTSMSMLLEEMKKERKNGLFNTAVNFDVQIFTPDEKEISEHLKCLLDDMIVVMRNTARVISHQSMIGYIKNTKLGELLSEQKENKDCIADVQGIITDSIEYQNIKNEIFEKVTSDFLAAEIYVNQNYMKCKPIYEFLNTWNQSEFEKEEHTLDIIKSHVMELKKWLSDINQYIKDIAKGILNVDGKKIKNKLQPQVITKLENFKEYLYKLMQKKANQTLTTLQTYTSNLSKNPQNLKEYAEFIEAIQEAEQNIKGLELAKIEVEAMHSLLKSKFDLNPLKNSDIVMMDDIQAEYLRLALKIKEAEELCKERKQEMMKKHEAEFGKFITNIQNTTGSVNKGKLILEDTQPADALQQLNEIKTRSLDRFKDMDKNYLHYAKLMGLSVSTNKDLQELEATYNDRRMLWTHSDKFNKLYEDLQKNIFTTLNVEEIEKEMKSYEIGILKLRQNINNLSKEGRDKVLDQHASRVSNVSTIMPVIQALGNKDLRPRHWKKIFEDLGSSWQPGKTFTLQELLADGVMNKREKIEEISAKASGEASIEAQIEDIKSKWSQLSFIVNHYREAKDKFIIGSLDDIIAALDDHQLKVQTMLGTRFVAEIRPVVEEWERKLVLISDIIDEWLSCQRQWMYLENIFSADDIQKQLPQETTKFMGVDKFWRDIMLKTFKRPLVQDCCNSEELLKKFQINNKILEDIQKSLDNYLETKRQAFPRFYFLSNDELLEILSQTRNPHAVQAHLRKCFDNINRIKFSDIEDSTEIIAMQSAEPETMPELVPFSTVVMAQGPVEHWLLRIQNMMVKSLYDITKKAYFAYPQKELERDEWLFDYPAQPVLTVDLIKWTEGCTTAIERMGMGRKTSLSQYYDFMVSLLNREVSIVRGDLNTLQRTLMGALIVLDVHARDVVATMVEKNVQSLNDFEWAKQLRYYWEADVDNCVVRQTNTRFIYGYEYLGNGPRLVITPLTDKCYMTLTGALHLNFGGAPAGPAGTGKTETTKDLAKALAVQCVVFNCSDGLDFKTMGRFFSGLAQCGAWACFDEFNRIDIEVLSVIAQQILTIQQAIRQKVDQFEFESRTIPLNRRFGVFITMNPGYAGRTELPDNLKALFRPVAMMIPDYGMIAEIILFSEGFEAGRVLARKMVNLYSLSSEQLSKQDHYDFGMRAVKSVLVMAGALRRKNANKPENEVLIKAMKDSNVPKFLEHDLPLFNGIIKDLFPEVDMKEEIDKQLVDTITNQLKLIHYDDPAAFKKKICQLMETIQVRHGVMVVGLTGTGKTTLIHTLARAMEQLNKEGSQDYYHKVVQKQTLNPKSVTMNELFGYTNVLTNEWTDGIVASIVRTAVTDTTDQKKWIIFDGPVDALWIENMNTVLDDNKMLCLNNGQRIKLPATFTMMFEVQDLAVASPATVSRCGMVYMEPHHLGWEPLIKTWGVQLREQYMKDDKVPTYVDTLIDKIEHFFKDNLKVVREEFKEKIPTTVNNILKSLLNLAQINLKQLTETVNLEKMNKFDMESHIAMVLIFSYIWSAGANLHDSSRSQFSQYLKGKIISLFSGFPFEGDVYDYYCDYKSKEFKPWTDKIQEFKYNSSIPYFNILVPTSDTVKFKYLITQLIEGGFNILLSGETGTGKTVIINEYLYSLEQEKFVFSTLNFSAQTSAKNLQDLFMDKDKFMKKKKDLLGPPAGRKMILFIDDVNMPALEKYGAQPPNELFRQIIDQGGFYDLKKLYFMYVKDCQFITACAPPGGGRNPVTPRLFRHFNQTWCPDLSQRSMEVIFTAILKGFLMEQNKGLDKFASYIVKSSVEIYFKITKELLPTPTKSHYTFNLRDLSKVIQGILQIRYENLTNKEMLIQLWAHESQRVFQDRLVDDKDRDWFLTLLMGHTQRVFEFEWEKPQVQNLLFGDYGNANKDYIRIDNPQELPRKFQEFLNLYNASQKQMNLVFFTDAIMHLSRLCRILRQPRGNALLIGVGGSGRQSLTKLSAQTRGQTVFSIEITKNYREQSWKDDLKKLLKTAGAKDQPVVFLFSDTQVVRESFLEDINNVLNTGEVPNLWATEDIEEIINDVRPLAKEQGLYDSRDVLLKFFVSRVRENLHIVLAFSPVGEKLRNRCRQFPSIINCCTIDWFDKWPDEALSSVAMKELGGQEHLGIGEFVESLANMSVIIHSDVKTYSERFYDELRRKNYVTPTSYLELLKLYIDMMKVQSNILPQKIKKYTVGLQTLKDTNEEVGKLQKKIIEFQPILEQSAKDNAKMMVELEGKTKEANQTEQIVSKEAAEAQKKKDEVNEMRDSCQAELDQALPILEQAQKAVQSIDKSAINEMKALKTPPNLVQIVMCAVNLLFGEKEDWPSAQKLLGRMTFIQDLLEFDVTQVPERRLQKLKQTYLSNPDFTKEKILNVSQAATTLLVWVVATEKFAQVKKVVGPKEKALKEAEASLKKVEQELAVKMGQLKEVQDMVNELKRNLQQSISKSEMLKQQQQTAEIQLVRAEKLVSGLASEAERWKVNAALLEEDLRNLVGNIILAAGSIAYLGPFTYNYRSEIIAKWINNCKELSIPVSDNFTLQRILAEEVTIREWQEAGLPADNLSIDNGIFVYNCRRWPLIIDPQGQANKWIKALGKETNLQITKLSESNFLKTLENSIRFGQQVLMENVEEELDPSLEPILQKQIFKKGAQYLLRLGDQDIPYNNEFKLYFTTKLPNPHYIPEISIKTTIINFTVTPQGLEDQLLVEVVRQERIDLEEKRVNLILQISQDKRQLQELEDKILKLISEAQGRILEEEDLITTLDASKITSDTVNQRMAQSKITAEEINQAREQYRIIARRGSVIYFVIADLALIDPMYQYSLEFFIKLFKKRLEVAPNPPSLEERLAVLIDDITKAFYINICRGLFEKDKLLFSFLIASKIQLQAQYIHAREWNLFLRGGTGAVPNEEHPSFLNEKSWKNCMKLSKQSHVFAQLTTSLKDSNDESLWREIIDVQDPWKCDLPLVFRSLDPFQKLLLFKTLRDEKLVILIKNYVSDTLTSFFIEPPVFNLKGAFQDSSCTTPIIFVLSPGADPITYLLNLAKDMEMETKLKIISLGQGQGNIAKELIKTGRRTGDWVCLQNCHLAITWMPELERIQELQVEADTDANYRLWLTSMPTDKFPVPVLQSGIKLTNEPPKGLKANVMRTYNDLSGYDSCTKQDEYKKLLFSLAFFHAVILERRKFGPIGWNIPYEWMNSDFETCQLQLKMYLDEQPEVPYQTLNYIISEINYGGRVTDDKDVRLITDLLKQYFCPAVLNDPNYIFSSSGVYHPPQILDLQSVIQYISSLPLEDDPEVFGLHANANITFQQKTVAEFMSTLLSVQPRMVAEKGVEETPDQIVFKVAKEILGKIPPLLVQKKEVAIESLAIFRSQEVDRFIKLVRVMKNSLELLQKAIQGLVVMSIELEKMFNSFLDAKVPENWENVAYPSLKPLGSWVTDLIQRLEFFKQWLENGTLKSYWLSAMFFPQGFMTAAKQTYARKTKTPIDTLTFRTQVRPFYKDNIQDIPQDGVNIDGLYLQGCKWDVGTNKLEESDPLVLFQEMPVVWLEPVMASAQNQNSQKLYKCPLYKTSTRRGTLSTTGHSTNFVLYLELNTGVEPAVWTRRGVALLCQLDD</sequence>
<dbReference type="SMART" id="SM00382">
    <property type="entry name" value="AAA"/>
    <property type="match status" value="3"/>
</dbReference>
<evidence type="ECO:0000256" key="1">
    <source>
        <dbReference type="ARBA" id="ARBA00004430"/>
    </source>
</evidence>
<keyword evidence="3" id="KW-0963">Cytoplasm</keyword>
<feature type="domain" description="AAA+ ATPase" evidence="16">
    <location>
        <begin position="1418"/>
        <end position="1557"/>
    </location>
</feature>
<evidence type="ECO:0000256" key="2">
    <source>
        <dbReference type="ARBA" id="ARBA00008887"/>
    </source>
</evidence>
<feature type="coiled-coil region" evidence="14">
    <location>
        <begin position="687"/>
        <end position="769"/>
    </location>
</feature>
<feature type="domain" description="AAA+ ATPase" evidence="16">
    <location>
        <begin position="1699"/>
        <end position="1841"/>
    </location>
</feature>
<dbReference type="GO" id="GO:0030286">
    <property type="term" value="C:dynein complex"/>
    <property type="evidence" value="ECO:0007669"/>
    <property type="project" value="UniProtKB-KW"/>
</dbReference>
<dbReference type="OrthoDB" id="5593012at2759"/>
<dbReference type="Pfam" id="PF22597">
    <property type="entry name" value="DYN_lid"/>
    <property type="match status" value="1"/>
</dbReference>